<evidence type="ECO:0000313" key="2">
    <source>
        <dbReference type="EMBL" id="ABK63975.1"/>
    </source>
</evidence>
<feature type="non-terminal residue" evidence="2">
    <location>
        <position position="1"/>
    </location>
</feature>
<feature type="non-terminal residue" evidence="2">
    <location>
        <position position="150"/>
    </location>
</feature>
<sequence length="150" mass="15881">PPDQLPPATAGFLNLSMMGQYRHHNHHYPTPPPPQVGGLPTLEDLMPMASLDQFLADPGFAERAAGLSGFKPAGATAPAAEFGLPEKAPWGLKDLDSGTPGQPSWSIRFAGREWLKGPPRNSEKKAPGAQGKGRTPFPPSPDSPQKTPST</sequence>
<feature type="region of interest" description="Disordered" evidence="1">
    <location>
        <begin position="87"/>
        <end position="150"/>
    </location>
</feature>
<protein>
    <submittedName>
        <fullName evidence="2">BHLH protein</fullName>
    </submittedName>
</protein>
<proteinExistence type="evidence at transcript level"/>
<evidence type="ECO:0000256" key="1">
    <source>
        <dbReference type="SAM" id="MobiDB-lite"/>
    </source>
</evidence>
<organism evidence="2">
    <name type="scientific">Triticum aestivum</name>
    <name type="common">Wheat</name>
    <dbReference type="NCBI Taxonomy" id="4565"/>
    <lineage>
        <taxon>Eukaryota</taxon>
        <taxon>Viridiplantae</taxon>
        <taxon>Streptophyta</taxon>
        <taxon>Embryophyta</taxon>
        <taxon>Tracheophyta</taxon>
        <taxon>Spermatophyta</taxon>
        <taxon>Magnoliopsida</taxon>
        <taxon>Liliopsida</taxon>
        <taxon>Poales</taxon>
        <taxon>Poaceae</taxon>
        <taxon>BOP clade</taxon>
        <taxon>Pooideae</taxon>
        <taxon>Triticodae</taxon>
        <taxon>Triticeae</taxon>
        <taxon>Triticinae</taxon>
        <taxon>Triticum</taxon>
    </lineage>
</organism>
<name>A1YJD8_WHEAT</name>
<dbReference type="AlphaFoldDB" id="A1YJD8"/>
<feature type="compositionally biased region" description="Basic and acidic residues" evidence="1">
    <location>
        <begin position="110"/>
        <end position="126"/>
    </location>
</feature>
<dbReference type="EMBL" id="EF040599">
    <property type="protein sequence ID" value="ABK63975.1"/>
    <property type="molecule type" value="mRNA"/>
</dbReference>
<accession>A1YJD8</accession>
<reference evidence="2" key="1">
    <citation type="journal article" date="2007" name="Plant Cell Physiol.">
        <title>Overexpression of TaVRN1 in Arabidopsis promotes early flowering and alters development.</title>
        <authorList>
            <person name="Adam H."/>
            <person name="Ouellet F."/>
            <person name="Kane N.A."/>
            <person name="Agharbaoui Z."/>
            <person name="Major G."/>
            <person name="Tominaga Y."/>
            <person name="Sarhan F."/>
        </authorList>
    </citation>
    <scope>NUCLEOTIDE SEQUENCE</scope>
</reference>